<accession>A0ABW0FA75</accession>
<proteinExistence type="predicted"/>
<gene>
    <name evidence="2" type="ORF">ACFPK8_01205</name>
</gene>
<reference evidence="3" key="1">
    <citation type="journal article" date="2019" name="Int. J. Syst. Evol. Microbiol.">
        <title>The Global Catalogue of Microorganisms (GCM) 10K type strain sequencing project: providing services to taxonomists for standard genome sequencing and annotation.</title>
        <authorList>
            <consortium name="The Broad Institute Genomics Platform"/>
            <consortium name="The Broad Institute Genome Sequencing Center for Infectious Disease"/>
            <person name="Wu L."/>
            <person name="Ma J."/>
        </authorList>
    </citation>
    <scope>NUCLEOTIDE SEQUENCE [LARGE SCALE GENOMIC DNA]</scope>
    <source>
        <strain evidence="3">CGMCC 1.16455</strain>
    </source>
</reference>
<sequence length="369" mass="38191">MTILVVIAVLAAVLASVARGVYRDGPLEPDAPTEQGSKATVQVLTDLGVDVQTGRHTDDAVEALHAGRTVLVTAPSELSGQQLTALADAHEDDGGQLVLVQPDFATLSYVTTGISPTGSVRSATDLTAGPGCGDLAHGARQVHVPGAEGLREPASVYRTADGAEGCFDSGDGSLVAAEDGIIVLGSADLLTNAGIAEAENSALVLNVLGESGELTWYVPSAGDPMGSSGQSLVGYLPDWAGPVALWILTAGVIAVVALGRRFGPVVVEPLPVTVRPQELVLGRARLLQRSDARDAAAISLRSATSTRLADRLGLRHESALDGLLAALAPHTDRSPEQLRTLLGPTPVTTDEDLVRLAQDLDRLEKEIDR</sequence>
<dbReference type="EMBL" id="JBHSLN010000004">
    <property type="protein sequence ID" value="MFC5296122.1"/>
    <property type="molecule type" value="Genomic_DNA"/>
</dbReference>
<protein>
    <submittedName>
        <fullName evidence="2">DUF4350 domain-containing protein</fullName>
    </submittedName>
</protein>
<dbReference type="InterPro" id="IPR025646">
    <property type="entry name" value="DUF4350"/>
</dbReference>
<evidence type="ECO:0000313" key="2">
    <source>
        <dbReference type="EMBL" id="MFC5296122.1"/>
    </source>
</evidence>
<dbReference type="Proteomes" id="UP001595937">
    <property type="component" value="Unassembled WGS sequence"/>
</dbReference>
<name>A0ABW0FA75_9MICO</name>
<keyword evidence="3" id="KW-1185">Reference proteome</keyword>
<organism evidence="2 3">
    <name type="scientific">Brachybacterium tyrofermentans</name>
    <dbReference type="NCBI Taxonomy" id="47848"/>
    <lineage>
        <taxon>Bacteria</taxon>
        <taxon>Bacillati</taxon>
        <taxon>Actinomycetota</taxon>
        <taxon>Actinomycetes</taxon>
        <taxon>Micrococcales</taxon>
        <taxon>Dermabacteraceae</taxon>
        <taxon>Brachybacterium</taxon>
    </lineage>
</organism>
<dbReference type="RefSeq" id="WP_343922221.1">
    <property type="nucleotide sequence ID" value="NZ_BAAAIR010000007.1"/>
</dbReference>
<dbReference type="GeneID" id="303295997"/>
<evidence type="ECO:0000313" key="3">
    <source>
        <dbReference type="Proteomes" id="UP001595937"/>
    </source>
</evidence>
<comment type="caution">
    <text evidence="2">The sequence shown here is derived from an EMBL/GenBank/DDBJ whole genome shotgun (WGS) entry which is preliminary data.</text>
</comment>
<feature type="domain" description="DUF4350" evidence="1">
    <location>
        <begin position="30"/>
        <end position="208"/>
    </location>
</feature>
<evidence type="ECO:0000259" key="1">
    <source>
        <dbReference type="Pfam" id="PF14258"/>
    </source>
</evidence>
<dbReference type="Pfam" id="PF14258">
    <property type="entry name" value="DUF4350"/>
    <property type="match status" value="1"/>
</dbReference>